<proteinExistence type="predicted"/>
<dbReference type="AlphaFoldDB" id="A0A1H0A0W2"/>
<name>A0A1H0A0W2_9PSED</name>
<reference evidence="2" key="1">
    <citation type="submission" date="2016-10" db="EMBL/GenBank/DDBJ databases">
        <authorList>
            <person name="Varghese N."/>
            <person name="Submissions S."/>
        </authorList>
    </citation>
    <scope>NUCLEOTIDE SEQUENCE [LARGE SCALE GENOMIC DNA]</scope>
    <source>
        <strain evidence="2">JCM 21621</strain>
    </source>
</reference>
<dbReference type="STRING" id="198616.SAMN05216193_10243"/>
<evidence type="ECO:0000313" key="1">
    <source>
        <dbReference type="EMBL" id="SDN27037.1"/>
    </source>
</evidence>
<gene>
    <name evidence="1" type="ORF">SAMN05216193_10243</name>
</gene>
<organism evidence="1 2">
    <name type="scientific">Pseudomonas jinjuensis</name>
    <dbReference type="NCBI Taxonomy" id="198616"/>
    <lineage>
        <taxon>Bacteria</taxon>
        <taxon>Pseudomonadati</taxon>
        <taxon>Pseudomonadota</taxon>
        <taxon>Gammaproteobacteria</taxon>
        <taxon>Pseudomonadales</taxon>
        <taxon>Pseudomonadaceae</taxon>
        <taxon>Pseudomonas</taxon>
    </lineage>
</organism>
<evidence type="ECO:0000313" key="2">
    <source>
        <dbReference type="Proteomes" id="UP000242957"/>
    </source>
</evidence>
<dbReference type="OrthoDB" id="8263000at2"/>
<dbReference type="EMBL" id="FNIJ01000002">
    <property type="protein sequence ID" value="SDN27037.1"/>
    <property type="molecule type" value="Genomic_DNA"/>
</dbReference>
<dbReference type="RefSeq" id="WP_084309822.1">
    <property type="nucleotide sequence ID" value="NZ_FNIJ01000002.1"/>
</dbReference>
<protein>
    <submittedName>
        <fullName evidence="1">Uncharacterized protein</fullName>
    </submittedName>
</protein>
<accession>A0A1H0A0W2</accession>
<dbReference type="Proteomes" id="UP000242957">
    <property type="component" value="Unassembled WGS sequence"/>
</dbReference>
<keyword evidence="2" id="KW-1185">Reference proteome</keyword>
<sequence length="1014" mass="113154">MAEASIPRQPQLAPAFDYGFLRAEGLVHIQRLSGLLWTDHNLHDPGITTLEILCYALTDLTYRTRFATVDLMTGPDGKTDPASLSGLAPAHEVLPSAPRTLFDYRRLLLRIEGLRNAWLDPMQNPAEPANYRLSEVPLYADCLADALSYEAKNAANQANHPLKLSGLYKVRVELEIDDLLGSLNESVLTYQVRRGALKGAVLAFDCIDPAFLAGAIDFASDLASLDSLSVSSTPGGFNASLNLTLDGGQSLTLQPCTVRVIEDRPRPDRPPLNITAQAIRGVLLATAADDDLLPLFWRKQQRRAQSLDAVRCVLHAHRGLCEDFLSIDTVIPYRIGICADIEVTPDADLEEVQARVFHEIEKYLSAPVRYRTLEEMLREGRQPDEIFNGPFVDFAFTCNGQPVFTKPGFITDEDLANSEQRRKVQASDIINLVVDIDGVEAISNLQLRVYGSDGQPAGNAVKWTLAVPADHQPVFHMAGSKLLFHKAGIPYRAQVTEFQRTLDHLRGLDRRELYVAPDQVLPVPLGRWRNTDAFYSVQHDFPATYKIGAARISPTEEAPRIAQARQLKGYLTFFDQMLADYLGQLANLRRLYSLDKTLDRTWFSPRLSGIAGSLSDFDSEFFIDASLADDLTRVRLSETEEGFLERRNRVLDHLIARFAERFADYALLSFRLSGDRLKTSDQLIEDKIDFLAEYPRLSRERGQAANIRPEDPARVWDSDNISGLERRAGRLLGIDDLSRRDLHCAGHFDKLLRTLKTGDEFQVAIRDAGNKLLFASAETFADADAALAAAADVYPGLREEDAFEVVETQGATTFTLRIVCGPTPLTHRNTFDTEADAYQAARAIVDRYDEILASDLCGSEGMHLIEHLLLRPQAVGDKLMQVCLSDECAFCGEQDPYSFRVSVVLPYWPERFRDLNFRALLERTLREEAPAHVQVKICWIGQRQMIDLDAAYHAWLDAKAAPRPDPMEVGDRARALIEILESLTTVYPAASLHDCDSGEETPIVRLGSTALGIF</sequence>